<comment type="caution">
    <text evidence="1">The sequence shown here is derived from an EMBL/GenBank/DDBJ whole genome shotgun (WGS) entry which is preliminary data.</text>
</comment>
<gene>
    <name evidence="1" type="ORF">EHT25_00935</name>
</gene>
<dbReference type="RefSeq" id="WP_124869268.1">
    <property type="nucleotide sequence ID" value="NZ_RQJO01000007.1"/>
</dbReference>
<evidence type="ECO:0000313" key="1">
    <source>
        <dbReference type="EMBL" id="RRB06400.1"/>
    </source>
</evidence>
<dbReference type="Proteomes" id="UP000271925">
    <property type="component" value="Unassembled WGS sequence"/>
</dbReference>
<accession>A0A3P1BZ47</accession>
<dbReference type="EMBL" id="RQJO01000007">
    <property type="protein sequence ID" value="RRB06400.1"/>
    <property type="molecule type" value="Genomic_DNA"/>
</dbReference>
<dbReference type="OrthoDB" id="1440079at2"/>
<dbReference type="SUPFAM" id="SSF46689">
    <property type="entry name" value="Homeodomain-like"/>
    <property type="match status" value="1"/>
</dbReference>
<reference evidence="1 2" key="1">
    <citation type="submission" date="2018-11" db="EMBL/GenBank/DDBJ databases">
        <authorList>
            <person name="Zhou Z."/>
            <person name="Wang G."/>
        </authorList>
    </citation>
    <scope>NUCLEOTIDE SEQUENCE [LARGE SCALE GENOMIC DNA]</scope>
    <source>
        <strain evidence="1 2">KCTC52004</strain>
    </source>
</reference>
<sequence length="138" mass="16463">MKNIKTLTPDEIEQLHYFSQQKEDSIVKKRCQCILFSYYGMRVNELMHFFDVDRRSIYNWLIRWEKGKIQAMQDKPGRGLKPKLSIVCQDQVECVQQALYIHPEDRSQRLGHVNNLLSKPVSYDTLRRFEQKLRTIGS</sequence>
<dbReference type="InterPro" id="IPR009057">
    <property type="entry name" value="Homeodomain-like_sf"/>
</dbReference>
<evidence type="ECO:0000313" key="2">
    <source>
        <dbReference type="Proteomes" id="UP000271925"/>
    </source>
</evidence>
<keyword evidence="2" id="KW-1185">Reference proteome</keyword>
<proteinExistence type="predicted"/>
<protein>
    <submittedName>
        <fullName evidence="1">Uncharacterized protein</fullName>
    </submittedName>
</protein>
<organism evidence="1 2">
    <name type="scientific">Larkinella rosea</name>
    <dbReference type="NCBI Taxonomy" id="2025312"/>
    <lineage>
        <taxon>Bacteria</taxon>
        <taxon>Pseudomonadati</taxon>
        <taxon>Bacteroidota</taxon>
        <taxon>Cytophagia</taxon>
        <taxon>Cytophagales</taxon>
        <taxon>Spirosomataceae</taxon>
        <taxon>Larkinella</taxon>
    </lineage>
</organism>
<dbReference type="AlphaFoldDB" id="A0A3P1BZ47"/>
<name>A0A3P1BZ47_9BACT</name>
<dbReference type="Pfam" id="PF13551">
    <property type="entry name" value="HTH_29"/>
    <property type="match status" value="1"/>
</dbReference>